<dbReference type="EMBL" id="JBDJAW010000068">
    <property type="protein sequence ID" value="MEN3540998.1"/>
    <property type="molecule type" value="Genomic_DNA"/>
</dbReference>
<dbReference type="RefSeq" id="WP_346230836.1">
    <property type="nucleotide sequence ID" value="NZ_JBDJAW010000068.1"/>
</dbReference>
<feature type="domain" description="STAS" evidence="1">
    <location>
        <begin position="1"/>
        <end position="103"/>
    </location>
</feature>
<accession>A0ABV0B0F6</accession>
<dbReference type="CDD" id="cd07043">
    <property type="entry name" value="STAS_anti-anti-sigma_factors"/>
    <property type="match status" value="1"/>
</dbReference>
<keyword evidence="3" id="KW-1185">Reference proteome</keyword>
<dbReference type="InterPro" id="IPR036513">
    <property type="entry name" value="STAS_dom_sf"/>
</dbReference>
<proteinExistence type="predicted"/>
<evidence type="ECO:0000313" key="2">
    <source>
        <dbReference type="EMBL" id="MEN3540998.1"/>
    </source>
</evidence>
<organism evidence="2 3">
    <name type="scientific">Microbispora maris</name>
    <dbReference type="NCBI Taxonomy" id="3144104"/>
    <lineage>
        <taxon>Bacteria</taxon>
        <taxon>Bacillati</taxon>
        <taxon>Actinomycetota</taxon>
        <taxon>Actinomycetes</taxon>
        <taxon>Streptosporangiales</taxon>
        <taxon>Streptosporangiaceae</taxon>
        <taxon>Microbispora</taxon>
    </lineage>
</organism>
<name>A0ABV0B0F6_9ACTN</name>
<evidence type="ECO:0000259" key="1">
    <source>
        <dbReference type="PROSITE" id="PS50801"/>
    </source>
</evidence>
<dbReference type="InterPro" id="IPR058548">
    <property type="entry name" value="MlaB-like_STAS"/>
</dbReference>
<gene>
    <name evidence="2" type="ORF">AAH991_38195</name>
</gene>
<sequence length="103" mass="11087">MTRIIACGEIDIGTAGHLYRAVLDVLRRQRPVRMELDLARVTFLDASGVRALLMSRDAAAEVGCHLTVVEPSRIAHRVLDIVGLLETLGLAPVPPPSPPAGDR</sequence>
<reference evidence="2 3" key="1">
    <citation type="submission" date="2024-05" db="EMBL/GenBank/DDBJ databases">
        <title>Microbispora sp.ZYX-F-249.</title>
        <authorList>
            <person name="Xie H."/>
        </authorList>
    </citation>
    <scope>NUCLEOTIDE SEQUENCE [LARGE SCALE GENOMIC DNA]</scope>
    <source>
        <strain evidence="2 3">ZYX-F-249</strain>
    </source>
</reference>
<dbReference type="Gene3D" id="3.30.750.24">
    <property type="entry name" value="STAS domain"/>
    <property type="match status" value="1"/>
</dbReference>
<dbReference type="InterPro" id="IPR002645">
    <property type="entry name" value="STAS_dom"/>
</dbReference>
<dbReference type="Proteomes" id="UP001447516">
    <property type="component" value="Unassembled WGS sequence"/>
</dbReference>
<evidence type="ECO:0000313" key="3">
    <source>
        <dbReference type="Proteomes" id="UP001447516"/>
    </source>
</evidence>
<dbReference type="PROSITE" id="PS50801">
    <property type="entry name" value="STAS"/>
    <property type="match status" value="1"/>
</dbReference>
<protein>
    <submittedName>
        <fullName evidence="2">STAS domain-containing protein</fullName>
    </submittedName>
</protein>
<dbReference type="SUPFAM" id="SSF52091">
    <property type="entry name" value="SpoIIaa-like"/>
    <property type="match status" value="1"/>
</dbReference>
<comment type="caution">
    <text evidence="2">The sequence shown here is derived from an EMBL/GenBank/DDBJ whole genome shotgun (WGS) entry which is preliminary data.</text>
</comment>
<dbReference type="Pfam" id="PF13466">
    <property type="entry name" value="STAS_2"/>
    <property type="match status" value="1"/>
</dbReference>